<dbReference type="RefSeq" id="XP_056487309.1">
    <property type="nucleotide sequence ID" value="XM_056631758.1"/>
</dbReference>
<reference evidence="1" key="1">
    <citation type="submission" date="2022-12" db="EMBL/GenBank/DDBJ databases">
        <authorList>
            <person name="Petersen C."/>
        </authorList>
    </citation>
    <scope>NUCLEOTIDE SEQUENCE</scope>
    <source>
        <strain evidence="1">IBT 29677</strain>
    </source>
</reference>
<dbReference type="AlphaFoldDB" id="A0A9W9VYI8"/>
<gene>
    <name evidence="1" type="ORF">N7509_007121</name>
</gene>
<dbReference type="GeneID" id="81370738"/>
<evidence type="ECO:0000313" key="1">
    <source>
        <dbReference type="EMBL" id="KAJ5391631.1"/>
    </source>
</evidence>
<dbReference type="OrthoDB" id="4288200at2759"/>
<dbReference type="EMBL" id="JAPZBU010000008">
    <property type="protein sequence ID" value="KAJ5391631.1"/>
    <property type="molecule type" value="Genomic_DNA"/>
</dbReference>
<keyword evidence="2" id="KW-1185">Reference proteome</keyword>
<comment type="caution">
    <text evidence="1">The sequence shown here is derived from an EMBL/GenBank/DDBJ whole genome shotgun (WGS) entry which is preliminary data.</text>
</comment>
<proteinExistence type="predicted"/>
<organism evidence="1 2">
    <name type="scientific">Penicillium cosmopolitanum</name>
    <dbReference type="NCBI Taxonomy" id="1131564"/>
    <lineage>
        <taxon>Eukaryota</taxon>
        <taxon>Fungi</taxon>
        <taxon>Dikarya</taxon>
        <taxon>Ascomycota</taxon>
        <taxon>Pezizomycotina</taxon>
        <taxon>Eurotiomycetes</taxon>
        <taxon>Eurotiomycetidae</taxon>
        <taxon>Eurotiales</taxon>
        <taxon>Aspergillaceae</taxon>
        <taxon>Penicillium</taxon>
    </lineage>
</organism>
<name>A0A9W9VYI8_9EURO</name>
<evidence type="ECO:0000313" key="2">
    <source>
        <dbReference type="Proteomes" id="UP001147747"/>
    </source>
</evidence>
<protein>
    <submittedName>
        <fullName evidence="1">Uncharacterized protein</fullName>
    </submittedName>
</protein>
<reference evidence="1" key="2">
    <citation type="journal article" date="2023" name="IMA Fungus">
        <title>Comparative genomic study of the Penicillium genus elucidates a diverse pangenome and 15 lateral gene transfer events.</title>
        <authorList>
            <person name="Petersen C."/>
            <person name="Sorensen T."/>
            <person name="Nielsen M.R."/>
            <person name="Sondergaard T.E."/>
            <person name="Sorensen J.L."/>
            <person name="Fitzpatrick D.A."/>
            <person name="Frisvad J.C."/>
            <person name="Nielsen K.L."/>
        </authorList>
    </citation>
    <scope>NUCLEOTIDE SEQUENCE</scope>
    <source>
        <strain evidence="1">IBT 29677</strain>
    </source>
</reference>
<accession>A0A9W9VYI8</accession>
<sequence>MVEALESESRFEFRDDKIKYPAIVFARKWSFDFNFITSASDEYSHDLSKRELLRLITDLKLDDQASRIYPPFYHDTERGPEEIWLWSQRKVVWDDSYSLRDVVNDLHNDILRRQAYVMWDRSRLDIAEIIRPLPDDFPNSFMGEFDSYTELSNSDDDED</sequence>
<dbReference type="Proteomes" id="UP001147747">
    <property type="component" value="Unassembled WGS sequence"/>
</dbReference>